<dbReference type="Gene3D" id="3.10.450.50">
    <property type="match status" value="1"/>
</dbReference>
<evidence type="ECO:0000313" key="2">
    <source>
        <dbReference type="EMBL" id="GBG26477.1"/>
    </source>
</evidence>
<organism evidence="2 3">
    <name type="scientific">Hondaea fermentalgiana</name>
    <dbReference type="NCBI Taxonomy" id="2315210"/>
    <lineage>
        <taxon>Eukaryota</taxon>
        <taxon>Sar</taxon>
        <taxon>Stramenopiles</taxon>
        <taxon>Bigyra</taxon>
        <taxon>Labyrinthulomycetes</taxon>
        <taxon>Thraustochytrida</taxon>
        <taxon>Thraustochytriidae</taxon>
        <taxon>Hondaea</taxon>
    </lineage>
</organism>
<accession>A0A2R5G603</accession>
<reference evidence="2 3" key="1">
    <citation type="submission" date="2017-12" db="EMBL/GenBank/DDBJ databases">
        <title>Sequencing, de novo assembly and annotation of complete genome of a new Thraustochytrid species, strain FCC1311.</title>
        <authorList>
            <person name="Sedici K."/>
            <person name="Godart F."/>
            <person name="Aiese Cigliano R."/>
            <person name="Sanseverino W."/>
            <person name="Barakat M."/>
            <person name="Ortet P."/>
            <person name="Marechal E."/>
            <person name="Cagnac O."/>
            <person name="Amato A."/>
        </authorList>
    </citation>
    <scope>NUCLEOTIDE SEQUENCE [LARGE SCALE GENOMIC DNA]</scope>
</reference>
<gene>
    <name evidence="2" type="ORF">FCC1311_026982</name>
</gene>
<evidence type="ECO:0000256" key="1">
    <source>
        <dbReference type="SAM" id="MobiDB-lite"/>
    </source>
</evidence>
<sequence>MGAKPSSLRSRILAHRDALEKRDVAAIVATFADDATLMFYNVQDRRPVVFKGKKQLEGFFNLYIQTVPAFRVDLGVDKEKEKEAEKQKEGADAAGKDGADNGNEEKDAIDDTERAAMEEAADLASHDTSVAEAKLVACYFDDPKHIASVTYRCPAKGYRFVQEHFVSDKEVFAFVSITMDSSTDYTGLALLDNATADEPQKEESS</sequence>
<dbReference type="InterPro" id="IPR032710">
    <property type="entry name" value="NTF2-like_dom_sf"/>
</dbReference>
<protein>
    <recommendedName>
        <fullName evidence="4">SnoaL-like domain-containing protein</fullName>
    </recommendedName>
</protein>
<name>A0A2R5G603_9STRA</name>
<dbReference type="InParanoid" id="A0A2R5G603"/>
<dbReference type="SUPFAM" id="SSF54427">
    <property type="entry name" value="NTF2-like"/>
    <property type="match status" value="1"/>
</dbReference>
<dbReference type="EMBL" id="BEYU01000021">
    <property type="protein sequence ID" value="GBG26477.1"/>
    <property type="molecule type" value="Genomic_DNA"/>
</dbReference>
<feature type="region of interest" description="Disordered" evidence="1">
    <location>
        <begin position="81"/>
        <end position="106"/>
    </location>
</feature>
<dbReference type="Proteomes" id="UP000241890">
    <property type="component" value="Unassembled WGS sequence"/>
</dbReference>
<evidence type="ECO:0000313" key="3">
    <source>
        <dbReference type="Proteomes" id="UP000241890"/>
    </source>
</evidence>
<dbReference type="AlphaFoldDB" id="A0A2R5G603"/>
<proteinExistence type="predicted"/>
<keyword evidence="3" id="KW-1185">Reference proteome</keyword>
<comment type="caution">
    <text evidence="2">The sequence shown here is derived from an EMBL/GenBank/DDBJ whole genome shotgun (WGS) entry which is preliminary data.</text>
</comment>
<evidence type="ECO:0008006" key="4">
    <source>
        <dbReference type="Google" id="ProtNLM"/>
    </source>
</evidence>